<accession>A0A183DTH5</accession>
<dbReference type="InterPro" id="IPR000195">
    <property type="entry name" value="Rab-GAP-TBC_dom"/>
</dbReference>
<dbReference type="Pfam" id="PF00566">
    <property type="entry name" value="RabGAP-TBC"/>
    <property type="match status" value="2"/>
</dbReference>
<dbReference type="Gene3D" id="1.10.8.270">
    <property type="entry name" value="putative rabgap domain of human tbc1 domain family member 14 like domains"/>
    <property type="match status" value="1"/>
</dbReference>
<evidence type="ECO:0000313" key="2">
    <source>
        <dbReference type="WBParaSite" id="GPUH_0001203001-mRNA-1"/>
    </source>
</evidence>
<organism evidence="2">
    <name type="scientific">Gongylonema pulchrum</name>
    <dbReference type="NCBI Taxonomy" id="637853"/>
    <lineage>
        <taxon>Eukaryota</taxon>
        <taxon>Metazoa</taxon>
        <taxon>Ecdysozoa</taxon>
        <taxon>Nematoda</taxon>
        <taxon>Chromadorea</taxon>
        <taxon>Rhabditida</taxon>
        <taxon>Spirurina</taxon>
        <taxon>Spiruromorpha</taxon>
        <taxon>Spiruroidea</taxon>
        <taxon>Gongylonematidae</taxon>
        <taxon>Gongylonema</taxon>
    </lineage>
</organism>
<dbReference type="SUPFAM" id="SSF47923">
    <property type="entry name" value="Ypt/Rab-GAP domain of gyp1p"/>
    <property type="match status" value="2"/>
</dbReference>
<dbReference type="PANTHER" id="PTHR13399">
    <property type="entry name" value="TRANSLOCON-ASSOCIATED PROTEIN TRAP , GAMMA SUBUNIT"/>
    <property type="match status" value="1"/>
</dbReference>
<dbReference type="PANTHER" id="PTHR13399:SF2">
    <property type="entry name" value="TRANSLOCON-ASSOCIATED PROTEIN SUBUNIT GAMMA"/>
    <property type="match status" value="1"/>
</dbReference>
<dbReference type="WBParaSite" id="GPUH_0001203001-mRNA-1">
    <property type="protein sequence ID" value="GPUH_0001203001-mRNA-1"/>
    <property type="gene ID" value="GPUH_0001203001"/>
</dbReference>
<reference evidence="2" key="1">
    <citation type="submission" date="2016-06" db="UniProtKB">
        <authorList>
            <consortium name="WormBaseParasite"/>
        </authorList>
    </citation>
    <scope>IDENTIFICATION</scope>
</reference>
<dbReference type="AlphaFoldDB" id="A0A183DTH5"/>
<dbReference type="SMART" id="SM00164">
    <property type="entry name" value="TBC"/>
    <property type="match status" value="1"/>
</dbReference>
<proteinExistence type="predicted"/>
<name>A0A183DTH5_9BILA</name>
<dbReference type="PROSITE" id="PS50086">
    <property type="entry name" value="TBC_RABGAP"/>
    <property type="match status" value="1"/>
</dbReference>
<evidence type="ECO:0000259" key="1">
    <source>
        <dbReference type="PROSITE" id="PS50086"/>
    </source>
</evidence>
<dbReference type="Gene3D" id="1.10.472.80">
    <property type="entry name" value="Ypt/Rab-GAP domain of gyp1p, domain 3"/>
    <property type="match status" value="1"/>
</dbReference>
<dbReference type="InterPro" id="IPR035969">
    <property type="entry name" value="Rab-GAP_TBC_sf"/>
</dbReference>
<sequence length="224" mass="25883">LADHYIGVLGIDWEETCRCAFSDKINPHDDRLSLQIIKDLHRTGWSSLKGDEEKLLLKRVLLGYARFNMTVGYCQGFNVIAENVLEVMEYKEEIALKVIIFLIEHVLPRGYFDRSLYALSVDMAVLKDLLYQRLPKTAKHLDDLQHQSRESSGYELLSSEHITASEFEPPLTNVFSMQWFLTIFATSLPKSCLYRIWDALMLEGSEVLLRCALVIWTKFSPYVV</sequence>
<protein>
    <submittedName>
        <fullName evidence="2">Rab-GAP TBC domain-containing protein</fullName>
    </submittedName>
</protein>
<dbReference type="GO" id="GO:0005783">
    <property type="term" value="C:endoplasmic reticulum"/>
    <property type="evidence" value="ECO:0007669"/>
    <property type="project" value="TreeGrafter"/>
</dbReference>
<feature type="domain" description="Rab-GAP TBC" evidence="1">
    <location>
        <begin position="1"/>
        <end position="204"/>
    </location>
</feature>